<dbReference type="InterPro" id="IPR036388">
    <property type="entry name" value="WH-like_DNA-bd_sf"/>
</dbReference>
<protein>
    <submittedName>
        <fullName evidence="5">DNA-binding GntR family transcriptional regulator</fullName>
    </submittedName>
</protein>
<keyword evidence="2 5" id="KW-0238">DNA-binding</keyword>
<dbReference type="InterPro" id="IPR008920">
    <property type="entry name" value="TF_FadR/GntR_C"/>
</dbReference>
<dbReference type="Gene3D" id="1.20.120.530">
    <property type="entry name" value="GntR ligand-binding domain-like"/>
    <property type="match status" value="1"/>
</dbReference>
<dbReference type="PROSITE" id="PS50949">
    <property type="entry name" value="HTH_GNTR"/>
    <property type="match status" value="1"/>
</dbReference>
<dbReference type="InterPro" id="IPR000524">
    <property type="entry name" value="Tscrpt_reg_HTH_GntR"/>
</dbReference>
<organism evidence="5 6">
    <name type="scientific">Rhodopseudomonas rhenobacensis</name>
    <dbReference type="NCBI Taxonomy" id="87461"/>
    <lineage>
        <taxon>Bacteria</taxon>
        <taxon>Pseudomonadati</taxon>
        <taxon>Pseudomonadota</taxon>
        <taxon>Alphaproteobacteria</taxon>
        <taxon>Hyphomicrobiales</taxon>
        <taxon>Nitrobacteraceae</taxon>
        <taxon>Rhodopseudomonas</taxon>
    </lineage>
</organism>
<dbReference type="SMART" id="SM00345">
    <property type="entry name" value="HTH_GNTR"/>
    <property type="match status" value="1"/>
</dbReference>
<dbReference type="SUPFAM" id="SSF46785">
    <property type="entry name" value="Winged helix' DNA-binding domain"/>
    <property type="match status" value="1"/>
</dbReference>
<feature type="domain" description="HTH gntR-type" evidence="4">
    <location>
        <begin position="3"/>
        <end position="69"/>
    </location>
</feature>
<dbReference type="SMART" id="SM00895">
    <property type="entry name" value="FCD"/>
    <property type="match status" value="1"/>
</dbReference>
<gene>
    <name evidence="5" type="ORF">HNR60_004746</name>
</gene>
<evidence type="ECO:0000256" key="1">
    <source>
        <dbReference type="ARBA" id="ARBA00023015"/>
    </source>
</evidence>
<dbReference type="PANTHER" id="PTHR43537">
    <property type="entry name" value="TRANSCRIPTIONAL REGULATOR, GNTR FAMILY"/>
    <property type="match status" value="1"/>
</dbReference>
<proteinExistence type="predicted"/>
<dbReference type="PANTHER" id="PTHR43537:SF5">
    <property type="entry name" value="UXU OPERON TRANSCRIPTIONAL REGULATOR"/>
    <property type="match status" value="1"/>
</dbReference>
<evidence type="ECO:0000313" key="5">
    <source>
        <dbReference type="EMBL" id="MBB5049961.1"/>
    </source>
</evidence>
<dbReference type="Pfam" id="PF07729">
    <property type="entry name" value="FCD"/>
    <property type="match status" value="1"/>
</dbReference>
<dbReference type="AlphaFoldDB" id="A0A7W7Z8G7"/>
<evidence type="ECO:0000313" key="6">
    <source>
        <dbReference type="Proteomes" id="UP000542353"/>
    </source>
</evidence>
<dbReference type="RefSeq" id="WP_184262751.1">
    <property type="nucleotide sequence ID" value="NZ_JACHIH010000054.1"/>
</dbReference>
<dbReference type="Proteomes" id="UP000542353">
    <property type="component" value="Unassembled WGS sequence"/>
</dbReference>
<dbReference type="EMBL" id="JACHIH010000054">
    <property type="protein sequence ID" value="MBB5049961.1"/>
    <property type="molecule type" value="Genomic_DNA"/>
</dbReference>
<dbReference type="PRINTS" id="PR00035">
    <property type="entry name" value="HTHGNTR"/>
</dbReference>
<keyword evidence="3" id="KW-0804">Transcription</keyword>
<dbReference type="SUPFAM" id="SSF48008">
    <property type="entry name" value="GntR ligand-binding domain-like"/>
    <property type="match status" value="1"/>
</dbReference>
<evidence type="ECO:0000256" key="3">
    <source>
        <dbReference type="ARBA" id="ARBA00023163"/>
    </source>
</evidence>
<accession>A0A7W7Z8G7</accession>
<comment type="caution">
    <text evidence="5">The sequence shown here is derived from an EMBL/GenBank/DDBJ whole genome shotgun (WGS) entry which is preliminary data.</text>
</comment>
<dbReference type="GO" id="GO:0003700">
    <property type="term" value="F:DNA-binding transcription factor activity"/>
    <property type="evidence" value="ECO:0007669"/>
    <property type="project" value="InterPro"/>
</dbReference>
<dbReference type="Pfam" id="PF00392">
    <property type="entry name" value="GntR"/>
    <property type="match status" value="1"/>
</dbReference>
<keyword evidence="1" id="KW-0805">Transcription regulation</keyword>
<dbReference type="GO" id="GO:0003677">
    <property type="term" value="F:DNA binding"/>
    <property type="evidence" value="ECO:0007669"/>
    <property type="project" value="UniProtKB-KW"/>
</dbReference>
<evidence type="ECO:0000259" key="4">
    <source>
        <dbReference type="PROSITE" id="PS50949"/>
    </source>
</evidence>
<sequence>MGQTSSQLAFAAVKKWIKMGDLPAGSVVNERDIAEKLGLSRTPVREALGRLEGEGHLVKHGRSVLVSQIRVEEVLEILTLRILLECEAVRLAATRILPQQIKFIRQKLDSLTTAERTAPIKHWGVDDAVHLTIAEVSGNKLLLKTICELRERTRMFDVDRIPSRFDPGRQEHFEIIAALEERNADLAVQRMRLHLENVRQSILNSLAGVDVAVPRPAATVDKAAD</sequence>
<dbReference type="Gene3D" id="1.10.10.10">
    <property type="entry name" value="Winged helix-like DNA-binding domain superfamily/Winged helix DNA-binding domain"/>
    <property type="match status" value="1"/>
</dbReference>
<evidence type="ECO:0000256" key="2">
    <source>
        <dbReference type="ARBA" id="ARBA00023125"/>
    </source>
</evidence>
<keyword evidence="6" id="KW-1185">Reference proteome</keyword>
<reference evidence="5 6" key="1">
    <citation type="submission" date="2020-08" db="EMBL/GenBank/DDBJ databases">
        <title>Genomic Encyclopedia of Type Strains, Phase IV (KMG-IV): sequencing the most valuable type-strain genomes for metagenomic binning, comparative biology and taxonomic classification.</title>
        <authorList>
            <person name="Goeker M."/>
        </authorList>
    </citation>
    <scope>NUCLEOTIDE SEQUENCE [LARGE SCALE GENOMIC DNA]</scope>
    <source>
        <strain evidence="5 6">DSM 12706</strain>
    </source>
</reference>
<dbReference type="InterPro" id="IPR036390">
    <property type="entry name" value="WH_DNA-bd_sf"/>
</dbReference>
<name>A0A7W7Z8G7_9BRAD</name>
<dbReference type="InterPro" id="IPR011711">
    <property type="entry name" value="GntR_C"/>
</dbReference>